<dbReference type="eggNOG" id="COG1435">
    <property type="taxonomic scope" value="Bacteria"/>
</dbReference>
<dbReference type="GO" id="GO:0071897">
    <property type="term" value="P:DNA biosynthetic process"/>
    <property type="evidence" value="ECO:0007669"/>
    <property type="project" value="UniProtKB-KW"/>
</dbReference>
<feature type="binding site" evidence="10">
    <location>
        <begin position="171"/>
        <end position="174"/>
    </location>
    <ligand>
        <name>substrate</name>
    </ligand>
</feature>
<keyword evidence="8" id="KW-0963">Cytoplasm</keyword>
<organism evidence="13 14">
    <name type="scientific">Endozoicomonas elysicola</name>
    <dbReference type="NCBI Taxonomy" id="305900"/>
    <lineage>
        <taxon>Bacteria</taxon>
        <taxon>Pseudomonadati</taxon>
        <taxon>Pseudomonadota</taxon>
        <taxon>Gammaproteobacteria</taxon>
        <taxon>Oceanospirillales</taxon>
        <taxon>Endozoicomonadaceae</taxon>
        <taxon>Endozoicomonas</taxon>
    </lineage>
</organism>
<evidence type="ECO:0000256" key="11">
    <source>
        <dbReference type="RuleBase" id="RU000544"/>
    </source>
</evidence>
<keyword evidence="4 8" id="KW-0808">Transferase</keyword>
<dbReference type="NCBIfam" id="NF003300">
    <property type="entry name" value="PRK04296.1-5"/>
    <property type="match status" value="1"/>
</dbReference>
<dbReference type="EMBL" id="JOJP01000001">
    <property type="protein sequence ID" value="KEI72339.1"/>
    <property type="molecule type" value="Genomic_DNA"/>
</dbReference>
<dbReference type="InterPro" id="IPR027417">
    <property type="entry name" value="P-loop_NTPase"/>
</dbReference>
<dbReference type="PANTHER" id="PTHR11441:SF0">
    <property type="entry name" value="THYMIDINE KINASE, CYTOSOLIC"/>
    <property type="match status" value="1"/>
</dbReference>
<accession>A0A081KDW3</accession>
<comment type="subunit">
    <text evidence="8">Homotetramer.</text>
</comment>
<feature type="binding site" evidence="8">
    <location>
        <position position="148"/>
    </location>
    <ligand>
        <name>Zn(2+)</name>
        <dbReference type="ChEBI" id="CHEBI:29105"/>
    </ligand>
</feature>
<comment type="caution">
    <text evidence="13">The sequence shown here is derived from an EMBL/GenBank/DDBJ whole genome shotgun (WGS) entry which is preliminary data.</text>
</comment>
<evidence type="ECO:0000313" key="13">
    <source>
        <dbReference type="EMBL" id="KEI72339.1"/>
    </source>
</evidence>
<evidence type="ECO:0000256" key="4">
    <source>
        <dbReference type="ARBA" id="ARBA00022679"/>
    </source>
</evidence>
<feature type="active site" description="Proton acceptor" evidence="8 9">
    <location>
        <position position="88"/>
    </location>
</feature>
<dbReference type="PROSITE" id="PS00603">
    <property type="entry name" value="TK_CELLULAR_TYPE"/>
    <property type="match status" value="1"/>
</dbReference>
<proteinExistence type="inferred from homology"/>
<evidence type="ECO:0000256" key="3">
    <source>
        <dbReference type="ARBA" id="ARBA00022634"/>
    </source>
</evidence>
<sequence>MASLYFYFSSMDSGKSTYLLQSAHNYESAGKRVLLLAPVIDDRFGVGKITSRIGLQSEAVAITQQDDLKQQIAREYSEEYIACVMVDEAQFLTPEQVWQLSDVVDVLGIPVLCFGLRTDAFGKAFAGSEVLLSIADELTELKSICKCCEKKANMQLRLDGEGNPVKSGSQVQIGGNDSYLSVCRKHYKSMMGLES</sequence>
<evidence type="ECO:0000256" key="8">
    <source>
        <dbReference type="HAMAP-Rule" id="MF_00124"/>
    </source>
</evidence>
<evidence type="ECO:0000313" key="14">
    <source>
        <dbReference type="Proteomes" id="UP000027997"/>
    </source>
</evidence>
<feature type="binding site" evidence="8">
    <location>
        <position position="145"/>
    </location>
    <ligand>
        <name>Zn(2+)</name>
        <dbReference type="ChEBI" id="CHEBI:29105"/>
    </ligand>
</feature>
<protein>
    <recommendedName>
        <fullName evidence="2 8">Thymidine kinase</fullName>
        <ecNumber evidence="2 8">2.7.1.21</ecNumber>
    </recommendedName>
</protein>
<comment type="similarity">
    <text evidence="1 8 12">Belongs to the thymidine kinase family.</text>
</comment>
<dbReference type="Proteomes" id="UP000027997">
    <property type="component" value="Unassembled WGS sequence"/>
</dbReference>
<name>A0A081KDW3_9GAMM</name>
<feature type="binding site" evidence="8">
    <location>
        <position position="186"/>
    </location>
    <ligand>
        <name>Zn(2+)</name>
        <dbReference type="ChEBI" id="CHEBI:29105"/>
    </ligand>
</feature>
<dbReference type="SUPFAM" id="SSF52540">
    <property type="entry name" value="P-loop containing nucleoside triphosphate hydrolases"/>
    <property type="match status" value="1"/>
</dbReference>
<evidence type="ECO:0000256" key="12">
    <source>
        <dbReference type="RuleBase" id="RU004165"/>
    </source>
</evidence>
<keyword evidence="5 8" id="KW-0547">Nucleotide-binding</keyword>
<feature type="binding site" evidence="8">
    <location>
        <position position="183"/>
    </location>
    <ligand>
        <name>Zn(2+)</name>
        <dbReference type="ChEBI" id="CHEBI:29105"/>
    </ligand>
</feature>
<dbReference type="GO" id="GO:0004797">
    <property type="term" value="F:thymidine kinase activity"/>
    <property type="evidence" value="ECO:0007669"/>
    <property type="project" value="UniProtKB-UniRule"/>
</dbReference>
<evidence type="ECO:0000256" key="9">
    <source>
        <dbReference type="PIRSR" id="PIRSR035805-1"/>
    </source>
</evidence>
<feature type="binding site" evidence="8">
    <location>
        <begin position="87"/>
        <end position="90"/>
    </location>
    <ligand>
        <name>ATP</name>
        <dbReference type="ChEBI" id="CHEBI:30616"/>
    </ligand>
</feature>
<reference evidence="13 14" key="1">
    <citation type="submission" date="2014-06" db="EMBL/GenBank/DDBJ databases">
        <title>Whole Genome Sequences of Three Symbiotic Endozoicomonas Bacteria.</title>
        <authorList>
            <person name="Neave M.J."/>
            <person name="Apprill A."/>
            <person name="Voolstra C.R."/>
        </authorList>
    </citation>
    <scope>NUCLEOTIDE SEQUENCE [LARGE SCALE GENOMIC DNA]</scope>
    <source>
        <strain evidence="13 14">DSM 22380</strain>
    </source>
</reference>
<keyword evidence="7 8" id="KW-0067">ATP-binding</keyword>
<dbReference type="PANTHER" id="PTHR11441">
    <property type="entry name" value="THYMIDINE KINASE"/>
    <property type="match status" value="1"/>
</dbReference>
<dbReference type="RefSeq" id="WP_020583741.1">
    <property type="nucleotide sequence ID" value="NZ_JOJP01000001.1"/>
</dbReference>
<dbReference type="GO" id="GO:0005524">
    <property type="term" value="F:ATP binding"/>
    <property type="evidence" value="ECO:0007669"/>
    <property type="project" value="UniProtKB-UniRule"/>
</dbReference>
<evidence type="ECO:0000256" key="1">
    <source>
        <dbReference type="ARBA" id="ARBA00007587"/>
    </source>
</evidence>
<comment type="subcellular location">
    <subcellularLocation>
        <location evidence="8">Cytoplasm</location>
    </subcellularLocation>
</comment>
<gene>
    <name evidence="8" type="primary">tdk</name>
    <name evidence="13" type="ORF">GV64_17830</name>
</gene>
<dbReference type="InterPro" id="IPR001267">
    <property type="entry name" value="Thymidine_kinase"/>
</dbReference>
<dbReference type="STRING" id="305900.GV64_17830"/>
<keyword evidence="14" id="KW-1185">Reference proteome</keyword>
<feature type="binding site" evidence="10">
    <location>
        <position position="179"/>
    </location>
    <ligand>
        <name>substrate</name>
    </ligand>
</feature>
<keyword evidence="8" id="KW-0479">Metal-binding</keyword>
<dbReference type="Gene3D" id="3.30.60.20">
    <property type="match status" value="1"/>
</dbReference>
<keyword evidence="6 8" id="KW-0418">Kinase</keyword>
<dbReference type="GO" id="GO:0046104">
    <property type="term" value="P:thymidine metabolic process"/>
    <property type="evidence" value="ECO:0007669"/>
    <property type="project" value="TreeGrafter"/>
</dbReference>
<dbReference type="SUPFAM" id="SSF57716">
    <property type="entry name" value="Glucocorticoid receptor-like (DNA-binding domain)"/>
    <property type="match status" value="1"/>
</dbReference>
<keyword evidence="3 8" id="KW-0237">DNA synthesis</keyword>
<evidence type="ECO:0000256" key="2">
    <source>
        <dbReference type="ARBA" id="ARBA00012118"/>
    </source>
</evidence>
<dbReference type="Pfam" id="PF00265">
    <property type="entry name" value="TK"/>
    <property type="match status" value="1"/>
</dbReference>
<dbReference type="PIRSF" id="PIRSF035805">
    <property type="entry name" value="TK_cell"/>
    <property type="match status" value="1"/>
</dbReference>
<keyword evidence="8" id="KW-0862">Zinc</keyword>
<evidence type="ECO:0000256" key="6">
    <source>
        <dbReference type="ARBA" id="ARBA00022777"/>
    </source>
</evidence>
<dbReference type="GO" id="GO:0005829">
    <property type="term" value="C:cytosol"/>
    <property type="evidence" value="ECO:0007669"/>
    <property type="project" value="TreeGrafter"/>
</dbReference>
<dbReference type="AlphaFoldDB" id="A0A081KDW3"/>
<comment type="catalytic activity">
    <reaction evidence="8 11">
        <text>thymidine + ATP = dTMP + ADP + H(+)</text>
        <dbReference type="Rhea" id="RHEA:19129"/>
        <dbReference type="ChEBI" id="CHEBI:15378"/>
        <dbReference type="ChEBI" id="CHEBI:17748"/>
        <dbReference type="ChEBI" id="CHEBI:30616"/>
        <dbReference type="ChEBI" id="CHEBI:63528"/>
        <dbReference type="ChEBI" id="CHEBI:456216"/>
        <dbReference type="EC" id="2.7.1.21"/>
    </reaction>
</comment>
<dbReference type="EC" id="2.7.1.21" evidence="2 8"/>
<evidence type="ECO:0000256" key="10">
    <source>
        <dbReference type="PIRSR" id="PIRSR035805-2"/>
    </source>
</evidence>
<dbReference type="Gene3D" id="3.40.50.300">
    <property type="entry name" value="P-loop containing nucleotide triphosphate hydrolases"/>
    <property type="match status" value="1"/>
</dbReference>
<evidence type="ECO:0000256" key="7">
    <source>
        <dbReference type="ARBA" id="ARBA00022840"/>
    </source>
</evidence>
<dbReference type="HAMAP" id="MF_00124">
    <property type="entry name" value="Thymidine_kinase"/>
    <property type="match status" value="1"/>
</dbReference>
<evidence type="ECO:0000256" key="5">
    <source>
        <dbReference type="ARBA" id="ARBA00022741"/>
    </source>
</evidence>
<feature type="binding site" evidence="8">
    <location>
        <begin position="9"/>
        <end position="16"/>
    </location>
    <ligand>
        <name>ATP</name>
        <dbReference type="ChEBI" id="CHEBI:30616"/>
    </ligand>
</feature>
<dbReference type="InterPro" id="IPR020633">
    <property type="entry name" value="Thymidine_kinase_CS"/>
</dbReference>
<dbReference type="GO" id="GO:0008270">
    <property type="term" value="F:zinc ion binding"/>
    <property type="evidence" value="ECO:0007669"/>
    <property type="project" value="UniProtKB-UniRule"/>
</dbReference>